<dbReference type="AlphaFoldDB" id="A0A7S4E3G8"/>
<reference evidence="2" key="1">
    <citation type="submission" date="2021-01" db="EMBL/GenBank/DDBJ databases">
        <authorList>
            <person name="Corre E."/>
            <person name="Pelletier E."/>
            <person name="Niang G."/>
            <person name="Scheremetjew M."/>
            <person name="Finn R."/>
            <person name="Kale V."/>
            <person name="Holt S."/>
            <person name="Cochrane G."/>
            <person name="Meng A."/>
            <person name="Brown T."/>
            <person name="Cohen L."/>
        </authorList>
    </citation>
    <scope>NUCLEOTIDE SEQUENCE</scope>
    <source>
        <strain evidence="2">CCMP1756</strain>
    </source>
</reference>
<keyword evidence="1" id="KW-0732">Signal</keyword>
<protein>
    <submittedName>
        <fullName evidence="2">Uncharacterized protein</fullName>
    </submittedName>
</protein>
<feature type="chain" id="PRO_5030676687" evidence="1">
    <location>
        <begin position="17"/>
        <end position="162"/>
    </location>
</feature>
<organism evidence="2">
    <name type="scientific">Pelagomonas calceolata</name>
    <dbReference type="NCBI Taxonomy" id="35677"/>
    <lineage>
        <taxon>Eukaryota</taxon>
        <taxon>Sar</taxon>
        <taxon>Stramenopiles</taxon>
        <taxon>Ochrophyta</taxon>
        <taxon>Pelagophyceae</taxon>
        <taxon>Pelagomonadales</taxon>
        <taxon>Pelagomonadaceae</taxon>
        <taxon>Pelagomonas</taxon>
    </lineage>
</organism>
<accession>A0A7S4E3G8</accession>
<gene>
    <name evidence="2" type="ORF">PCAL00307_LOCUS3649</name>
</gene>
<dbReference type="EMBL" id="HBIW01004481">
    <property type="protein sequence ID" value="CAE0688215.1"/>
    <property type="molecule type" value="Transcribed_RNA"/>
</dbReference>
<evidence type="ECO:0000256" key="1">
    <source>
        <dbReference type="SAM" id="SignalP"/>
    </source>
</evidence>
<sequence>MMFTAMVALWLPPASAAPPRVLHDALVRAGPEAVVHRFESGSSARYFSVVRVGGAKNWPTRETFVFARRASPTHVGGNEHEWVSFWRDCDATLRGTEKQASGCFASSQNLTNVRSPRETNWAHNTALLWDAGAVYALGGRDNPTHHRSYAGVRIGKSPRITP</sequence>
<feature type="signal peptide" evidence="1">
    <location>
        <begin position="1"/>
        <end position="16"/>
    </location>
</feature>
<name>A0A7S4E3G8_9STRA</name>
<evidence type="ECO:0000313" key="2">
    <source>
        <dbReference type="EMBL" id="CAE0688215.1"/>
    </source>
</evidence>
<proteinExistence type="predicted"/>